<dbReference type="NCBIfam" id="NF047593">
    <property type="entry name" value="IS66_ISAeme5_TnpA"/>
    <property type="match status" value="1"/>
</dbReference>
<dbReference type="AlphaFoldDB" id="A0ABD6LE04"/>
<dbReference type="Proteomes" id="UP000719916">
    <property type="component" value="Unassembled WGS sequence"/>
</dbReference>
<dbReference type="EMBL" id="JAAISW010000003">
    <property type="protein sequence ID" value="NSJ42792.1"/>
    <property type="molecule type" value="Genomic_DNA"/>
</dbReference>
<proteinExistence type="predicted"/>
<reference evidence="1 2" key="1">
    <citation type="journal article" date="2020" name="Cell Host Microbe">
        <title>Functional and Genomic Variation between Human-Derived Isolates of Lachnospiraceae Reveals Inter- and Intra-Species Diversity.</title>
        <authorList>
            <person name="Sorbara M.T."/>
            <person name="Littmann E.R."/>
            <person name="Fontana E."/>
            <person name="Moody T.U."/>
            <person name="Kohout C.E."/>
            <person name="Gjonbalaj M."/>
            <person name="Eaton V."/>
            <person name="Seok R."/>
            <person name="Leiner I.M."/>
            <person name="Pamer E.G."/>
        </authorList>
    </citation>
    <scope>NUCLEOTIDE SEQUENCE [LARGE SCALE GENOMIC DNA]</scope>
    <source>
        <strain evidence="1 2">MSK.2.26</strain>
    </source>
</reference>
<name>A0ABD6LE04_9FIRM</name>
<comment type="caution">
    <text evidence="1">The sequence shown here is derived from an EMBL/GenBank/DDBJ whole genome shotgun (WGS) entry which is preliminary data.</text>
</comment>
<protein>
    <recommendedName>
        <fullName evidence="3">IS66 family insertion sequence element accessory protein TnpB</fullName>
    </recommendedName>
</protein>
<dbReference type="RefSeq" id="WP_002583653.1">
    <property type="nucleotide sequence ID" value="NZ_JAAISW010000003.1"/>
</dbReference>
<evidence type="ECO:0008006" key="3">
    <source>
        <dbReference type="Google" id="ProtNLM"/>
    </source>
</evidence>
<organism evidence="1 2">
    <name type="scientific">Enterocloster clostridioformis</name>
    <dbReference type="NCBI Taxonomy" id="1531"/>
    <lineage>
        <taxon>Bacteria</taxon>
        <taxon>Bacillati</taxon>
        <taxon>Bacillota</taxon>
        <taxon>Clostridia</taxon>
        <taxon>Lachnospirales</taxon>
        <taxon>Lachnospiraceae</taxon>
        <taxon>Enterocloster</taxon>
    </lineage>
</organism>
<sequence length="119" mass="13670">MDQVSQVKRQIRIEQWRKNITECQASGMSVRSWCKQNNLCEQTYYKYLRRFRQELCDSLPVSVELPEKPIQFSKLTVQTPVPHAQAAVIIHLPNATVEVQNGVDQQTVEAVLLALKTVC</sequence>
<accession>A0ABD6LE04</accession>
<evidence type="ECO:0000313" key="2">
    <source>
        <dbReference type="Proteomes" id="UP000719916"/>
    </source>
</evidence>
<evidence type="ECO:0000313" key="1">
    <source>
        <dbReference type="EMBL" id="NSJ42792.1"/>
    </source>
</evidence>
<gene>
    <name evidence="1" type="ORF">G5B26_04175</name>
</gene>